<dbReference type="PANTHER" id="PTHR24251">
    <property type="entry name" value="OVOCHYMASE-RELATED"/>
    <property type="match status" value="1"/>
</dbReference>
<organism evidence="7 8">
    <name type="scientific">Sarcoptes scabiei</name>
    <name type="common">Itch mite</name>
    <name type="synonym">Acarus scabiei</name>
    <dbReference type="NCBI Taxonomy" id="52283"/>
    <lineage>
        <taxon>Eukaryota</taxon>
        <taxon>Metazoa</taxon>
        <taxon>Ecdysozoa</taxon>
        <taxon>Arthropoda</taxon>
        <taxon>Chelicerata</taxon>
        <taxon>Arachnida</taxon>
        <taxon>Acari</taxon>
        <taxon>Acariformes</taxon>
        <taxon>Sarcoptiformes</taxon>
        <taxon>Astigmata</taxon>
        <taxon>Psoroptidia</taxon>
        <taxon>Sarcoptoidea</taxon>
        <taxon>Sarcoptidae</taxon>
        <taxon>Sarcoptinae</taxon>
        <taxon>Sarcoptes</taxon>
    </lineage>
</organism>
<dbReference type="PANTHER" id="PTHR24251:SF28">
    <property type="entry name" value="NEUROPILIN AND TOLLOID-LIKE, ISOFORM B"/>
    <property type="match status" value="1"/>
</dbReference>
<comment type="caution">
    <text evidence="3">Lacks conserved residue(s) required for the propagation of feature annotation.</text>
</comment>
<evidence type="ECO:0000256" key="1">
    <source>
        <dbReference type="ARBA" id="ARBA00022737"/>
    </source>
</evidence>
<name>A0A131ZU65_SARSC</name>
<feature type="transmembrane region" description="Helical" evidence="5">
    <location>
        <begin position="317"/>
        <end position="341"/>
    </location>
</feature>
<dbReference type="InterPro" id="IPR023415">
    <property type="entry name" value="LDLR_class-A_CS"/>
</dbReference>
<feature type="compositionally biased region" description="Polar residues" evidence="4">
    <location>
        <begin position="766"/>
        <end position="785"/>
    </location>
</feature>
<dbReference type="PROSITE" id="PS01180">
    <property type="entry name" value="CUB"/>
    <property type="match status" value="2"/>
</dbReference>
<feature type="region of interest" description="Disordered" evidence="4">
    <location>
        <begin position="449"/>
        <end position="592"/>
    </location>
</feature>
<gene>
    <name evidence="7" type="ORF">QR98_0007220</name>
</gene>
<dbReference type="CDD" id="cd00041">
    <property type="entry name" value="CUB"/>
    <property type="match status" value="2"/>
</dbReference>
<dbReference type="SMART" id="SM00042">
    <property type="entry name" value="CUB"/>
    <property type="match status" value="2"/>
</dbReference>
<evidence type="ECO:0000313" key="8">
    <source>
        <dbReference type="Proteomes" id="UP000616769"/>
    </source>
</evidence>
<evidence type="ECO:0000256" key="2">
    <source>
        <dbReference type="ARBA" id="ARBA00023157"/>
    </source>
</evidence>
<keyword evidence="1" id="KW-0677">Repeat</keyword>
<sequence>MNFSLQTFRIIIPTILNVNVSFVDNYDFVYELIEKIFIPYLAPHGYQISIEFRDQFSLEESPNCVYDYLEIRDGPYGYSTPLAKLCGPEFPKDILSNDRFLFLRFVSDDSIEYQGFRAVYSFIKMTHQRPEPPHECRFNKTGVSGTIDNRDIPLELTNYSITQNMPIDCMWNITVAYGYKMYLNFKEYKLTSPNNCEANYIDIYGEKLSDLARKQRFCGTQAEPVRSDDNHMNIRFFAKPDALSNVQFEITFTAFRELSNKAETCRADEFDCEDSTCIDIALKCDGVDNCKYRYDEDKQTTCAPGNQGVLNLNSQHMVVILIVFCALVFGMCASIAISCWSKIEERSQRKREYKLRRSREASMEVGLDRAMTITSLDRTCPNEQLVEQTSSSSGSRCRKIVTANAIRPAKPADVADEVDDNFSGIGYYDSKENGCYVPDLEMPSSLHHSTAHHHLVYPSSTERRPKQMQTQSNGGSLCKAQHLNPAEKYSPETPTPPQMMIGSSLPRRRGAQSPLVGDYYPQSPSHQRQQQQQQNQIERDSIRSSSDCSIPPPPPPPSLSHLKNRLQQQQQPQQYRTLPLDPSKLTDTSMLMMSDPGHQSVQYRHPQHTPRMMNSQMPMMIQSQHHPDCAQYQLNKLQQHHPASESSQFNQSSMRPGYCNRAVVQVSGTPISNRPSPMSFGSNGGDTIEMLNEVDVDGCIDEGDESGVGPSEQRSALDLNDEALDDDVLTENDIFPPSLNGPNSVRHPHYLIQGQSTLEEEDDSSVPLNSTNSNAGYASGQQTTGRPVYYRSEAIIELTPSTETNRQGVAAIR</sequence>
<feature type="compositionally biased region" description="Low complexity" evidence="4">
    <location>
        <begin position="527"/>
        <end position="536"/>
    </location>
</feature>
<evidence type="ECO:0000256" key="3">
    <source>
        <dbReference type="PROSITE-ProRule" id="PRU00124"/>
    </source>
</evidence>
<dbReference type="Proteomes" id="UP000616769">
    <property type="component" value="Unassembled WGS sequence"/>
</dbReference>
<dbReference type="PROSITE" id="PS50068">
    <property type="entry name" value="LDLRA_2"/>
    <property type="match status" value="1"/>
</dbReference>
<dbReference type="OrthoDB" id="9971251at2759"/>
<dbReference type="InterPro" id="IPR035914">
    <property type="entry name" value="Sperma_CUB_dom_sf"/>
</dbReference>
<evidence type="ECO:0000259" key="6">
    <source>
        <dbReference type="PROSITE" id="PS01180"/>
    </source>
</evidence>
<evidence type="ECO:0000256" key="4">
    <source>
        <dbReference type="SAM" id="MobiDB-lite"/>
    </source>
</evidence>
<dbReference type="Gene3D" id="2.60.120.290">
    <property type="entry name" value="Spermadhesin, CUB domain"/>
    <property type="match status" value="2"/>
</dbReference>
<feature type="disulfide bond" evidence="3">
    <location>
        <begin position="265"/>
        <end position="277"/>
    </location>
</feature>
<comment type="caution">
    <text evidence="7">The sequence shown here is derived from an EMBL/GenBank/DDBJ whole genome shotgun (WGS) entry which is preliminary data.</text>
</comment>
<dbReference type="InterPro" id="IPR000859">
    <property type="entry name" value="CUB_dom"/>
</dbReference>
<dbReference type="SUPFAM" id="SSF49854">
    <property type="entry name" value="Spermadhesin, CUB domain"/>
    <property type="match status" value="2"/>
</dbReference>
<protein>
    <submittedName>
        <fullName evidence="7">Neuropilin and tolloid-like protein 2-like protein</fullName>
    </submittedName>
</protein>
<accession>A0A131ZU65</accession>
<reference evidence="7 8" key="1">
    <citation type="journal article" date="2015" name="Parasit. Vectors">
        <title>Draft genome of the scabies mite.</title>
        <authorList>
            <person name="Rider S.D.Jr."/>
            <person name="Morgan M.S."/>
            <person name="Arlian L.G."/>
        </authorList>
    </citation>
    <scope>NUCLEOTIDE SEQUENCE [LARGE SCALE GENOMIC DNA]</scope>
    <source>
        <strain evidence="7">Arlian Lab</strain>
    </source>
</reference>
<dbReference type="Gene3D" id="4.10.400.10">
    <property type="entry name" value="Low-density Lipoprotein Receptor"/>
    <property type="match status" value="1"/>
</dbReference>
<dbReference type="VEuPathDB" id="VectorBase:SSCA008040"/>
<dbReference type="AlphaFoldDB" id="A0A131ZU65"/>
<proteinExistence type="predicted"/>
<feature type="domain" description="CUB" evidence="6">
    <location>
        <begin position="136"/>
        <end position="255"/>
    </location>
</feature>
<dbReference type="EMBL" id="JXLN01001533">
    <property type="protein sequence ID" value="KPM02313.1"/>
    <property type="molecule type" value="Genomic_DNA"/>
</dbReference>
<dbReference type="InterPro" id="IPR002172">
    <property type="entry name" value="LDrepeatLR_classA_rpt"/>
</dbReference>
<evidence type="ECO:0000256" key="5">
    <source>
        <dbReference type="SAM" id="Phobius"/>
    </source>
</evidence>
<dbReference type="Pfam" id="PF00431">
    <property type="entry name" value="CUB"/>
    <property type="match status" value="2"/>
</dbReference>
<dbReference type="PROSITE" id="PS01209">
    <property type="entry name" value="LDLRA_1"/>
    <property type="match status" value="1"/>
</dbReference>
<evidence type="ECO:0000313" key="7">
    <source>
        <dbReference type="EMBL" id="KPM02313.1"/>
    </source>
</evidence>
<dbReference type="SUPFAM" id="SSF57424">
    <property type="entry name" value="LDL receptor-like module"/>
    <property type="match status" value="1"/>
</dbReference>
<feature type="domain" description="CUB" evidence="6">
    <location>
        <begin position="42"/>
        <end position="123"/>
    </location>
</feature>
<feature type="region of interest" description="Disordered" evidence="4">
    <location>
        <begin position="756"/>
        <end position="785"/>
    </location>
</feature>
<keyword evidence="5" id="KW-0472">Membrane</keyword>
<feature type="disulfide bond" evidence="3">
    <location>
        <begin position="272"/>
        <end position="290"/>
    </location>
</feature>
<dbReference type="InterPro" id="IPR036055">
    <property type="entry name" value="LDL_receptor-like_sf"/>
</dbReference>
<dbReference type="SMART" id="SM00192">
    <property type="entry name" value="LDLa"/>
    <property type="match status" value="1"/>
</dbReference>
<keyword evidence="5" id="KW-0812">Transmembrane</keyword>
<dbReference type="CDD" id="cd00112">
    <property type="entry name" value="LDLa"/>
    <property type="match status" value="1"/>
</dbReference>
<keyword evidence="5" id="KW-1133">Transmembrane helix</keyword>
<keyword evidence="2 3" id="KW-1015">Disulfide bond</keyword>